<evidence type="ECO:0008006" key="9">
    <source>
        <dbReference type="Google" id="ProtNLM"/>
    </source>
</evidence>
<keyword evidence="8" id="KW-1185">Reference proteome</keyword>
<keyword evidence="6" id="KW-1133">Transmembrane helix</keyword>
<evidence type="ECO:0000256" key="6">
    <source>
        <dbReference type="SAM" id="Phobius"/>
    </source>
</evidence>
<feature type="transmembrane region" description="Helical" evidence="6">
    <location>
        <begin position="7"/>
        <end position="28"/>
    </location>
</feature>
<sequence length="115" mass="13604">MIIKFQHVLSFILWLFIFVILFHGWFGFRSNDGYSIISNNKLQLYVPHNRKMLATGFDFTPFLHHRHHHRHHHHSNNHHHQSHVAAHPEPAENEVDPLYGAEKRLVPTGPNPLHH</sequence>
<evidence type="ECO:0000256" key="3">
    <source>
        <dbReference type="ARBA" id="ARBA00022782"/>
    </source>
</evidence>
<keyword evidence="6" id="KW-0812">Transmembrane</keyword>
<dbReference type="Proteomes" id="UP001372338">
    <property type="component" value="Unassembled WGS sequence"/>
</dbReference>
<keyword evidence="4" id="KW-0379">Hydroxylation</keyword>
<accession>A0AAN9PC58</accession>
<keyword evidence="6" id="KW-0472">Membrane</keyword>
<evidence type="ECO:0000256" key="1">
    <source>
        <dbReference type="ARBA" id="ARBA00005416"/>
    </source>
</evidence>
<evidence type="ECO:0000256" key="2">
    <source>
        <dbReference type="ARBA" id="ARBA00022473"/>
    </source>
</evidence>
<evidence type="ECO:0000256" key="5">
    <source>
        <dbReference type="SAM" id="MobiDB-lite"/>
    </source>
</evidence>
<comment type="caution">
    <text evidence="7">The sequence shown here is derived from an EMBL/GenBank/DDBJ whole genome shotgun (WGS) entry which is preliminary data.</text>
</comment>
<evidence type="ECO:0000256" key="4">
    <source>
        <dbReference type="ARBA" id="ARBA00023278"/>
    </source>
</evidence>
<feature type="region of interest" description="Disordered" evidence="5">
    <location>
        <begin position="68"/>
        <end position="115"/>
    </location>
</feature>
<dbReference type="EMBL" id="JAYWIO010000001">
    <property type="protein sequence ID" value="KAK7292112.1"/>
    <property type="molecule type" value="Genomic_DNA"/>
</dbReference>
<dbReference type="PANTHER" id="PTHR34359:SF28">
    <property type="entry name" value="CLAVATA3_ESR (CLE)-RELATED PROTEIN 12"/>
    <property type="match status" value="1"/>
</dbReference>
<proteinExistence type="inferred from homology"/>
<name>A0AAN9PC58_CROPI</name>
<dbReference type="GO" id="GO:0030154">
    <property type="term" value="P:cell differentiation"/>
    <property type="evidence" value="ECO:0007669"/>
    <property type="project" value="UniProtKB-KW"/>
</dbReference>
<evidence type="ECO:0000313" key="7">
    <source>
        <dbReference type="EMBL" id="KAK7292112.1"/>
    </source>
</evidence>
<organism evidence="7 8">
    <name type="scientific">Crotalaria pallida</name>
    <name type="common">Smooth rattlebox</name>
    <name type="synonym">Crotalaria striata</name>
    <dbReference type="NCBI Taxonomy" id="3830"/>
    <lineage>
        <taxon>Eukaryota</taxon>
        <taxon>Viridiplantae</taxon>
        <taxon>Streptophyta</taxon>
        <taxon>Embryophyta</taxon>
        <taxon>Tracheophyta</taxon>
        <taxon>Spermatophyta</taxon>
        <taxon>Magnoliopsida</taxon>
        <taxon>eudicotyledons</taxon>
        <taxon>Gunneridae</taxon>
        <taxon>Pentapetalae</taxon>
        <taxon>rosids</taxon>
        <taxon>fabids</taxon>
        <taxon>Fabales</taxon>
        <taxon>Fabaceae</taxon>
        <taxon>Papilionoideae</taxon>
        <taxon>50 kb inversion clade</taxon>
        <taxon>genistoids sensu lato</taxon>
        <taxon>core genistoids</taxon>
        <taxon>Crotalarieae</taxon>
        <taxon>Crotalaria</taxon>
    </lineage>
</organism>
<comment type="similarity">
    <text evidence="1">Belongs to the CLV3/ESR signal peptide family.</text>
</comment>
<protein>
    <recommendedName>
        <fullName evidence="9">CLAVATA3/ESR (CLE)-related protein 13</fullName>
    </recommendedName>
</protein>
<evidence type="ECO:0000313" key="8">
    <source>
        <dbReference type="Proteomes" id="UP001372338"/>
    </source>
</evidence>
<keyword evidence="3" id="KW-0221">Differentiation</keyword>
<dbReference type="AlphaFoldDB" id="A0AAN9PC58"/>
<gene>
    <name evidence="7" type="ORF">RIF29_07818</name>
</gene>
<keyword evidence="2" id="KW-0217">Developmental protein</keyword>
<feature type="compositionally biased region" description="Basic residues" evidence="5">
    <location>
        <begin position="68"/>
        <end position="82"/>
    </location>
</feature>
<reference evidence="7 8" key="1">
    <citation type="submission" date="2024-01" db="EMBL/GenBank/DDBJ databases">
        <title>The genomes of 5 underutilized Papilionoideae crops provide insights into root nodulation and disease resistanc.</title>
        <authorList>
            <person name="Yuan L."/>
        </authorList>
    </citation>
    <scope>NUCLEOTIDE SEQUENCE [LARGE SCALE GENOMIC DNA]</scope>
    <source>
        <strain evidence="7">ZHUSHIDOU_FW_LH</strain>
        <tissue evidence="7">Leaf</tissue>
    </source>
</reference>
<dbReference type="PANTHER" id="PTHR34359">
    <property type="entry name" value="CLAVATA3/ESR (CLE)-RELATED PROTEIN 10"/>
    <property type="match status" value="1"/>
</dbReference>
<dbReference type="InterPro" id="IPR039618">
    <property type="entry name" value="CLE9-13"/>
</dbReference>